<dbReference type="AlphaFoldDB" id="A0A1H9GE26"/>
<dbReference type="OrthoDB" id="5397989at2"/>
<dbReference type="PANTHER" id="PTHR39341:SF1">
    <property type="entry name" value="DUF1858 DOMAIN-CONTAINING PROTEIN"/>
    <property type="match status" value="1"/>
</dbReference>
<evidence type="ECO:0000259" key="1">
    <source>
        <dbReference type="Pfam" id="PF08984"/>
    </source>
</evidence>
<reference evidence="2 3" key="1">
    <citation type="submission" date="2016-10" db="EMBL/GenBank/DDBJ databases">
        <authorList>
            <person name="de Groot N.N."/>
        </authorList>
    </citation>
    <scope>NUCLEOTIDE SEQUENCE [LARGE SCALE GENOMIC DNA]</scope>
    <source>
        <strain evidence="2 3">DSM 22007</strain>
    </source>
</reference>
<organism evidence="2 3">
    <name type="scientific">Thalassovita taeanensis</name>
    <dbReference type="NCBI Taxonomy" id="657014"/>
    <lineage>
        <taxon>Bacteria</taxon>
        <taxon>Pseudomonadati</taxon>
        <taxon>Pseudomonadota</taxon>
        <taxon>Alphaproteobacteria</taxon>
        <taxon>Rhodobacterales</taxon>
        <taxon>Roseobacteraceae</taxon>
        <taxon>Thalassovita</taxon>
    </lineage>
</organism>
<proteinExistence type="predicted"/>
<gene>
    <name evidence="2" type="ORF">SAMN04488092_107141</name>
</gene>
<dbReference type="Gene3D" id="1.10.3910.10">
    <property type="entry name" value="SP0561-like"/>
    <property type="match status" value="1"/>
</dbReference>
<dbReference type="Proteomes" id="UP000198634">
    <property type="component" value="Unassembled WGS sequence"/>
</dbReference>
<protein>
    <submittedName>
        <fullName evidence="2">Hybrid cluster protein-associated redox disulfide domain-containing protein</fullName>
    </submittedName>
</protein>
<dbReference type="EMBL" id="FOEP01000007">
    <property type="protein sequence ID" value="SEQ48329.1"/>
    <property type="molecule type" value="Genomic_DNA"/>
</dbReference>
<accession>A0A1H9GE26</accession>
<dbReference type="NCBIfam" id="TIGR03980">
    <property type="entry name" value="prismane_assoc"/>
    <property type="match status" value="1"/>
</dbReference>
<dbReference type="InterPro" id="IPR038062">
    <property type="entry name" value="ScdA-like_N_sf"/>
</dbReference>
<dbReference type="InterPro" id="IPR023883">
    <property type="entry name" value="CHP03980_redox-disulphide"/>
</dbReference>
<dbReference type="RefSeq" id="WP_090270046.1">
    <property type="nucleotide sequence ID" value="NZ_FOEP01000007.1"/>
</dbReference>
<dbReference type="Pfam" id="PF08984">
    <property type="entry name" value="DUF1858"/>
    <property type="match status" value="1"/>
</dbReference>
<dbReference type="STRING" id="657014.SAMN04488092_107141"/>
<sequence>MSNPEIEDPDLPVGDIMHIWPRTVTVFLKHGMLCVGCHVAPLHTVSEACLEYGLDEDSFRAELWTAAGEKISCR</sequence>
<name>A0A1H9GE26_9RHOB</name>
<dbReference type="InterPro" id="IPR015077">
    <property type="entry name" value="DUF1858"/>
</dbReference>
<feature type="domain" description="DUF1858" evidence="1">
    <location>
        <begin position="8"/>
        <end position="59"/>
    </location>
</feature>
<evidence type="ECO:0000313" key="2">
    <source>
        <dbReference type="EMBL" id="SEQ48329.1"/>
    </source>
</evidence>
<keyword evidence="3" id="KW-1185">Reference proteome</keyword>
<dbReference type="PANTHER" id="PTHR39341">
    <property type="entry name" value="BSL7085 PROTEIN"/>
    <property type="match status" value="1"/>
</dbReference>
<dbReference type="SUPFAM" id="SSF140683">
    <property type="entry name" value="SP0561-like"/>
    <property type="match status" value="1"/>
</dbReference>
<evidence type="ECO:0000313" key="3">
    <source>
        <dbReference type="Proteomes" id="UP000198634"/>
    </source>
</evidence>